<reference evidence="2 3" key="1">
    <citation type="submission" date="2018-06" db="EMBL/GenBank/DDBJ databases">
        <title>Genomic Encyclopedia of Archaeal and Bacterial Type Strains, Phase II (KMG-II): from individual species to whole genera.</title>
        <authorList>
            <person name="Goeker M."/>
        </authorList>
    </citation>
    <scope>NUCLEOTIDE SEQUENCE [LARGE SCALE GENOMIC DNA]</scope>
    <source>
        <strain evidence="2 3">DSM 23241</strain>
    </source>
</reference>
<feature type="domain" description="KilA-N DNA-binding" evidence="1">
    <location>
        <begin position="18"/>
        <end position="102"/>
    </location>
</feature>
<dbReference type="InterPro" id="IPR018873">
    <property type="entry name" value="KilA-N_DNA-bd_domain"/>
</dbReference>
<dbReference type="OrthoDB" id="9802752at2"/>
<protein>
    <submittedName>
        <fullName evidence="2">ORF6N domain-containing protein</fullName>
    </submittedName>
</protein>
<comment type="caution">
    <text evidence="2">The sequence shown here is derived from an EMBL/GenBank/DDBJ whole genome shotgun (WGS) entry which is preliminary data.</text>
</comment>
<dbReference type="EMBL" id="QKZV01000004">
    <property type="protein sequence ID" value="PZX62734.1"/>
    <property type="molecule type" value="Genomic_DNA"/>
</dbReference>
<dbReference type="Pfam" id="PF10543">
    <property type="entry name" value="ORF6N"/>
    <property type="match status" value="1"/>
</dbReference>
<dbReference type="RefSeq" id="WP_111294717.1">
    <property type="nucleotide sequence ID" value="NZ_QKZV01000004.1"/>
</dbReference>
<evidence type="ECO:0000313" key="2">
    <source>
        <dbReference type="EMBL" id="PZX62734.1"/>
    </source>
</evidence>
<sequence length="294" mass="34160">MSKKSNEIALTQQLIESRIFTIRHLPVMIDRDLAELYGVETKRLNEQVKRNIERFPDTFRFQLTETERDELVANCDRLANLKHSSAMPYAFTEQGVAMLSAVLRSDTAVKVSIRIMQAFVEMRKFLMQNAQIFQRLDRIETKQLETDKKFEQVFRALESKHPQHDKGIFFDGQVFDAWVFISNLVKKAHSSLILIDNYVDETVLALFAKKKKQVSVSIYTQNITRALQEDAKKFNAQYGGLSLHRFEAAHDRFLLIDKTEVYHIGASLKDLGKKWFAFSKMEKDTLTIFQKLGI</sequence>
<keyword evidence="3" id="KW-1185">Reference proteome</keyword>
<dbReference type="Proteomes" id="UP000249720">
    <property type="component" value="Unassembled WGS sequence"/>
</dbReference>
<evidence type="ECO:0000313" key="3">
    <source>
        <dbReference type="Proteomes" id="UP000249720"/>
    </source>
</evidence>
<evidence type="ECO:0000259" key="1">
    <source>
        <dbReference type="Pfam" id="PF10543"/>
    </source>
</evidence>
<dbReference type="AlphaFoldDB" id="A0A2W7RQY0"/>
<accession>A0A2W7RQY0</accession>
<name>A0A2W7RQY0_9BACT</name>
<gene>
    <name evidence="2" type="ORF">LX80_01428</name>
</gene>
<proteinExistence type="predicted"/>
<organism evidence="2 3">
    <name type="scientific">Hydrotalea sandarakina</name>
    <dbReference type="NCBI Taxonomy" id="1004304"/>
    <lineage>
        <taxon>Bacteria</taxon>
        <taxon>Pseudomonadati</taxon>
        <taxon>Bacteroidota</taxon>
        <taxon>Chitinophagia</taxon>
        <taxon>Chitinophagales</taxon>
        <taxon>Chitinophagaceae</taxon>
        <taxon>Hydrotalea</taxon>
    </lineage>
</organism>